<evidence type="ECO:0000256" key="2">
    <source>
        <dbReference type="ARBA" id="ARBA00022801"/>
    </source>
</evidence>
<keyword evidence="1" id="KW-0645">Protease</keyword>
<evidence type="ECO:0000313" key="8">
    <source>
        <dbReference type="Proteomes" id="UP000326837"/>
    </source>
</evidence>
<feature type="domain" description="Peptidase S8/S53" evidence="6">
    <location>
        <begin position="40"/>
        <end position="323"/>
    </location>
</feature>
<dbReference type="SUPFAM" id="SSF49785">
    <property type="entry name" value="Galactose-binding domain-like"/>
    <property type="match status" value="1"/>
</dbReference>
<dbReference type="GO" id="GO:0006508">
    <property type="term" value="P:proteolysis"/>
    <property type="evidence" value="ECO:0007669"/>
    <property type="project" value="UniProtKB-KW"/>
</dbReference>
<evidence type="ECO:0000256" key="1">
    <source>
        <dbReference type="ARBA" id="ARBA00022670"/>
    </source>
</evidence>
<dbReference type="InterPro" id="IPR015500">
    <property type="entry name" value="Peptidase_S8_subtilisin-rel"/>
</dbReference>
<dbReference type="KEGG" id="lpav:PLANPX_1178"/>
<dbReference type="InterPro" id="IPR008979">
    <property type="entry name" value="Galactose-bd-like_sf"/>
</dbReference>
<comment type="similarity">
    <text evidence="4">Belongs to the peptidase S8 family.</text>
</comment>
<dbReference type="InterPro" id="IPR023828">
    <property type="entry name" value="Peptidase_S8_Ser-AS"/>
</dbReference>
<dbReference type="Proteomes" id="UP000326837">
    <property type="component" value="Chromosome"/>
</dbReference>
<dbReference type="InterPro" id="IPR000209">
    <property type="entry name" value="Peptidase_S8/S53_dom"/>
</dbReference>
<dbReference type="Pfam" id="PF00082">
    <property type="entry name" value="Peptidase_S8"/>
    <property type="match status" value="1"/>
</dbReference>
<keyword evidence="8" id="KW-1185">Reference proteome</keyword>
<evidence type="ECO:0000259" key="6">
    <source>
        <dbReference type="Pfam" id="PF00082"/>
    </source>
</evidence>
<dbReference type="EMBL" id="AP021861">
    <property type="protein sequence ID" value="BBO31566.1"/>
    <property type="molecule type" value="Genomic_DNA"/>
</dbReference>
<evidence type="ECO:0000313" key="7">
    <source>
        <dbReference type="EMBL" id="BBO31566.1"/>
    </source>
</evidence>
<protein>
    <recommendedName>
        <fullName evidence="6">Peptidase S8/S53 domain-containing protein</fullName>
    </recommendedName>
</protein>
<proteinExistence type="inferred from homology"/>
<dbReference type="InterPro" id="IPR036852">
    <property type="entry name" value="Peptidase_S8/S53_dom_sf"/>
</dbReference>
<feature type="chain" id="PRO_5024875247" description="Peptidase S8/S53 domain-containing protein" evidence="5">
    <location>
        <begin position="20"/>
        <end position="588"/>
    </location>
</feature>
<dbReference type="SUPFAM" id="SSF52743">
    <property type="entry name" value="Subtilisin-like"/>
    <property type="match status" value="1"/>
</dbReference>
<reference evidence="8" key="1">
    <citation type="submission" date="2019-10" db="EMBL/GenBank/DDBJ databases">
        <title>Lacipirellula parvula gen. nov., sp. nov., representing a lineage of planctomycetes widespread in freshwater anoxic habitats, and description of the family Lacipirellulaceae.</title>
        <authorList>
            <person name="Dedysh S.N."/>
            <person name="Kulichevskaya I.S."/>
            <person name="Beletsky A.V."/>
            <person name="Rakitin A.L."/>
            <person name="Mardanov A.V."/>
            <person name="Ivanova A.A."/>
            <person name="Saltykova V.X."/>
            <person name="Rijpstra W.I.C."/>
            <person name="Sinninghe Damste J.S."/>
            <person name="Ravin N.V."/>
        </authorList>
    </citation>
    <scope>NUCLEOTIDE SEQUENCE [LARGE SCALE GENOMIC DNA]</scope>
    <source>
        <strain evidence="8">PX69</strain>
    </source>
</reference>
<keyword evidence="5" id="KW-0732">Signal</keyword>
<evidence type="ECO:0000256" key="3">
    <source>
        <dbReference type="ARBA" id="ARBA00022825"/>
    </source>
</evidence>
<dbReference type="PRINTS" id="PR00723">
    <property type="entry name" value="SUBTILISIN"/>
</dbReference>
<evidence type="ECO:0000256" key="5">
    <source>
        <dbReference type="SAM" id="SignalP"/>
    </source>
</evidence>
<dbReference type="AlphaFoldDB" id="A0A5K7XB37"/>
<keyword evidence="2" id="KW-0378">Hydrolase</keyword>
<organism evidence="7 8">
    <name type="scientific">Lacipirellula parvula</name>
    <dbReference type="NCBI Taxonomy" id="2650471"/>
    <lineage>
        <taxon>Bacteria</taxon>
        <taxon>Pseudomonadati</taxon>
        <taxon>Planctomycetota</taxon>
        <taxon>Planctomycetia</taxon>
        <taxon>Pirellulales</taxon>
        <taxon>Lacipirellulaceae</taxon>
        <taxon>Lacipirellula</taxon>
    </lineage>
</organism>
<feature type="signal peptide" evidence="5">
    <location>
        <begin position="1"/>
        <end position="19"/>
    </location>
</feature>
<dbReference type="PROSITE" id="PS51892">
    <property type="entry name" value="SUBTILASE"/>
    <property type="match status" value="1"/>
</dbReference>
<gene>
    <name evidence="7" type="ORF">PLANPX_1178</name>
</gene>
<dbReference type="Gene3D" id="3.40.50.200">
    <property type="entry name" value="Peptidase S8/S53 domain"/>
    <property type="match status" value="1"/>
</dbReference>
<evidence type="ECO:0000256" key="4">
    <source>
        <dbReference type="PROSITE-ProRule" id="PRU01240"/>
    </source>
</evidence>
<accession>A0A5K7XB37</accession>
<comment type="caution">
    <text evidence="4">Lacks conserved residue(s) required for the propagation of feature annotation.</text>
</comment>
<dbReference type="InterPro" id="IPR018247">
    <property type="entry name" value="EF_Hand_1_Ca_BS"/>
</dbReference>
<dbReference type="PROSITE" id="PS00018">
    <property type="entry name" value="EF_HAND_1"/>
    <property type="match status" value="1"/>
</dbReference>
<dbReference type="RefSeq" id="WP_172991883.1">
    <property type="nucleotide sequence ID" value="NZ_AP021861.1"/>
</dbReference>
<dbReference type="PROSITE" id="PS00138">
    <property type="entry name" value="SUBTILASE_SER"/>
    <property type="match status" value="1"/>
</dbReference>
<sequence>MRFPLAAVFVFSLCGSAFADQDSIGPDGIKSKATGLTGAGVLIGQVEPGRPGQPGVDNGMYTHAQTQPFAVYAGNGSDSPNSALVQGAIGAHATEVAGVMIAKPTPINLYEGVAPNAILHANGDSGAGGDEVFAVALNRIARIPGMRAINISEGRALQPFIESPDGNTIMTQIVDWTAIRYDVLNVVGGAEDNGPAAVPQDNFNGITVGASQKVRDGEGNPVGQFRQVADFNLFDPDLDAVGVRTSIDILAPGDDILLTSNNNLGRVRDGTSFAAPHVTGTAALLHEYATTQTGLSGAPGWDLDNSHRHEVMKSIILNSADKINGVHGSTRTVVDEFDQNWLQRSAGTSDLIALDEDMGAGHLNAGAALINFQPGEQEPGTVSRIGWDYGTVGAPGSFNDYVIDQPISGYVAITLAWDRKVELLEGDETYTSGEEFIGRDLNDLDIYLLPANSDDLEAVPLGMKSITFDDNVEHIFFDVGEGGNYKIKVVHAGGLGDDQNYGLSWWMGDPPDDIPGDFNGDGQVDGADLQEWKDGFGTDYDGNDFLTWQRNYGTGVPATSAWAAVPEPSGLLLAATGLMIGCCVRGRR</sequence>
<name>A0A5K7XB37_9BACT</name>
<dbReference type="GO" id="GO:0004252">
    <property type="term" value="F:serine-type endopeptidase activity"/>
    <property type="evidence" value="ECO:0007669"/>
    <property type="project" value="InterPro"/>
</dbReference>
<keyword evidence="3" id="KW-0720">Serine protease</keyword>